<organism evidence="2 3">
    <name type="scientific">Eumeta variegata</name>
    <name type="common">Bagworm moth</name>
    <name type="synonym">Eumeta japonica</name>
    <dbReference type="NCBI Taxonomy" id="151549"/>
    <lineage>
        <taxon>Eukaryota</taxon>
        <taxon>Metazoa</taxon>
        <taxon>Ecdysozoa</taxon>
        <taxon>Arthropoda</taxon>
        <taxon>Hexapoda</taxon>
        <taxon>Insecta</taxon>
        <taxon>Pterygota</taxon>
        <taxon>Neoptera</taxon>
        <taxon>Endopterygota</taxon>
        <taxon>Lepidoptera</taxon>
        <taxon>Glossata</taxon>
        <taxon>Ditrysia</taxon>
        <taxon>Tineoidea</taxon>
        <taxon>Psychidae</taxon>
        <taxon>Oiketicinae</taxon>
        <taxon>Eumeta</taxon>
    </lineage>
</organism>
<name>A0A4C1U941_EUMVA</name>
<protein>
    <submittedName>
        <fullName evidence="2">Uncharacterized protein</fullName>
    </submittedName>
</protein>
<sequence length="85" mass="9491">MYECKQRIGTDPLVAASRFVRRSVPQVARLADWPMTAKRLRGQLGGDIVKIRPAACVREPAPARRRPRRDGSLAINRPRGGARLC</sequence>
<evidence type="ECO:0000313" key="3">
    <source>
        <dbReference type="Proteomes" id="UP000299102"/>
    </source>
</evidence>
<evidence type="ECO:0000256" key="1">
    <source>
        <dbReference type="SAM" id="MobiDB-lite"/>
    </source>
</evidence>
<dbReference type="EMBL" id="BGZK01000139">
    <property type="protein sequence ID" value="GBP22406.1"/>
    <property type="molecule type" value="Genomic_DNA"/>
</dbReference>
<dbReference type="Proteomes" id="UP000299102">
    <property type="component" value="Unassembled WGS sequence"/>
</dbReference>
<gene>
    <name evidence="2" type="ORF">EVAR_11922_1</name>
</gene>
<keyword evidence="3" id="KW-1185">Reference proteome</keyword>
<evidence type="ECO:0000313" key="2">
    <source>
        <dbReference type="EMBL" id="GBP22406.1"/>
    </source>
</evidence>
<comment type="caution">
    <text evidence="2">The sequence shown here is derived from an EMBL/GenBank/DDBJ whole genome shotgun (WGS) entry which is preliminary data.</text>
</comment>
<dbReference type="AlphaFoldDB" id="A0A4C1U941"/>
<accession>A0A4C1U941</accession>
<feature type="region of interest" description="Disordered" evidence="1">
    <location>
        <begin position="59"/>
        <end position="85"/>
    </location>
</feature>
<reference evidence="2 3" key="1">
    <citation type="journal article" date="2019" name="Commun. Biol.">
        <title>The bagworm genome reveals a unique fibroin gene that provides high tensile strength.</title>
        <authorList>
            <person name="Kono N."/>
            <person name="Nakamura H."/>
            <person name="Ohtoshi R."/>
            <person name="Tomita M."/>
            <person name="Numata K."/>
            <person name="Arakawa K."/>
        </authorList>
    </citation>
    <scope>NUCLEOTIDE SEQUENCE [LARGE SCALE GENOMIC DNA]</scope>
</reference>
<proteinExistence type="predicted"/>